<dbReference type="AlphaFoldDB" id="A0A4Y9AHI3"/>
<organism evidence="1 2">
    <name type="scientific">Lentibacillus salicampi</name>
    <dbReference type="NCBI Taxonomy" id="175306"/>
    <lineage>
        <taxon>Bacteria</taxon>
        <taxon>Bacillati</taxon>
        <taxon>Bacillota</taxon>
        <taxon>Bacilli</taxon>
        <taxon>Bacillales</taxon>
        <taxon>Bacillaceae</taxon>
        <taxon>Lentibacillus</taxon>
    </lineage>
</organism>
<dbReference type="OrthoDB" id="2629255at2"/>
<comment type="caution">
    <text evidence="1">The sequence shown here is derived from an EMBL/GenBank/DDBJ whole genome shotgun (WGS) entry which is preliminary data.</text>
</comment>
<evidence type="ECO:0000313" key="2">
    <source>
        <dbReference type="Proteomes" id="UP000298484"/>
    </source>
</evidence>
<proteinExistence type="predicted"/>
<reference evidence="1 2" key="1">
    <citation type="submission" date="2019-03" db="EMBL/GenBank/DDBJ databases">
        <title>Genome sequence of Lentibacillus salicampi ATCC BAA-719.</title>
        <authorList>
            <person name="Maclea K.S."/>
            <person name="Simoes Junior M."/>
        </authorList>
    </citation>
    <scope>NUCLEOTIDE SEQUENCE [LARGE SCALE GENOMIC DNA]</scope>
    <source>
        <strain evidence="1 2">ATCC BAA-719</strain>
    </source>
</reference>
<gene>
    <name evidence="1" type="ORF">E4U82_05765</name>
</gene>
<sequence length="107" mass="12590">MSFEQTSSKPEHPMRIILPDLYNELTEKLDEHHNIHQYDIQARVLEDHSGFEAIIYFGDGFTHKESHYFSNEAIENSYDGLPEFTEKIGTACKEVMIADYYKMMRPK</sequence>
<dbReference type="Proteomes" id="UP000298484">
    <property type="component" value="Unassembled WGS sequence"/>
</dbReference>
<evidence type="ECO:0000313" key="1">
    <source>
        <dbReference type="EMBL" id="TFJ93864.1"/>
    </source>
</evidence>
<dbReference type="EMBL" id="SRHY01000004">
    <property type="protein sequence ID" value="TFJ93864.1"/>
    <property type="molecule type" value="Genomic_DNA"/>
</dbReference>
<keyword evidence="2" id="KW-1185">Reference proteome</keyword>
<dbReference type="RefSeq" id="WP_135109119.1">
    <property type="nucleotide sequence ID" value="NZ_SRHY01000004.1"/>
</dbReference>
<protein>
    <submittedName>
        <fullName evidence="1">Uncharacterized protein</fullName>
    </submittedName>
</protein>
<accession>A0A4Y9AHI3</accession>
<name>A0A4Y9AHI3_9BACI</name>